<name>A0A291RPC5_9NOCA</name>
<feature type="transmembrane region" description="Helical" evidence="1">
    <location>
        <begin position="36"/>
        <end position="54"/>
    </location>
</feature>
<dbReference type="InterPro" id="IPR036691">
    <property type="entry name" value="Endo/exonu/phosph_ase_sf"/>
</dbReference>
<organism evidence="3 4">
    <name type="scientific">Nocardia terpenica</name>
    <dbReference type="NCBI Taxonomy" id="455432"/>
    <lineage>
        <taxon>Bacteria</taxon>
        <taxon>Bacillati</taxon>
        <taxon>Actinomycetota</taxon>
        <taxon>Actinomycetes</taxon>
        <taxon>Mycobacteriales</taxon>
        <taxon>Nocardiaceae</taxon>
        <taxon>Nocardia</taxon>
    </lineage>
</organism>
<dbReference type="EMBL" id="CP023778">
    <property type="protein sequence ID" value="ATL69185.1"/>
    <property type="molecule type" value="Genomic_DNA"/>
</dbReference>
<evidence type="ECO:0000256" key="1">
    <source>
        <dbReference type="SAM" id="Phobius"/>
    </source>
</evidence>
<keyword evidence="1" id="KW-0472">Membrane</keyword>
<dbReference type="SUPFAM" id="SSF56219">
    <property type="entry name" value="DNase I-like"/>
    <property type="match status" value="1"/>
</dbReference>
<reference evidence="3 4" key="1">
    <citation type="submission" date="2017-10" db="EMBL/GenBank/DDBJ databases">
        <title>Comparative genomics between pathogenic Norcardia.</title>
        <authorList>
            <person name="Zeng L."/>
        </authorList>
    </citation>
    <scope>NUCLEOTIDE SEQUENCE [LARGE SCALE GENOMIC DNA]</scope>
    <source>
        <strain evidence="3 4">NC_YFY_NT001</strain>
    </source>
</reference>
<protein>
    <recommendedName>
        <fullName evidence="2">Endonuclease/exonuclease/phosphatase domain-containing protein</fullName>
    </recommendedName>
</protein>
<keyword evidence="1" id="KW-1133">Transmembrane helix</keyword>
<evidence type="ECO:0000313" key="3">
    <source>
        <dbReference type="EMBL" id="ATL69185.1"/>
    </source>
</evidence>
<keyword evidence="1" id="KW-0812">Transmembrane</keyword>
<dbReference type="InterPro" id="IPR005135">
    <property type="entry name" value="Endo/exonuclease/phosphatase"/>
</dbReference>
<evidence type="ECO:0000313" key="4">
    <source>
        <dbReference type="Proteomes" id="UP000221961"/>
    </source>
</evidence>
<proteinExistence type="predicted"/>
<dbReference type="Pfam" id="PF03372">
    <property type="entry name" value="Exo_endo_phos"/>
    <property type="match status" value="1"/>
</dbReference>
<accession>A0A291RPC5</accession>
<evidence type="ECO:0000259" key="2">
    <source>
        <dbReference type="Pfam" id="PF03372"/>
    </source>
</evidence>
<dbReference type="AlphaFoldDB" id="A0A291RPC5"/>
<dbReference type="Gene3D" id="3.60.10.10">
    <property type="entry name" value="Endonuclease/exonuclease/phosphatase"/>
    <property type="match status" value="1"/>
</dbReference>
<dbReference type="Proteomes" id="UP000221961">
    <property type="component" value="Chromosome"/>
</dbReference>
<dbReference type="GO" id="GO:0003824">
    <property type="term" value="F:catalytic activity"/>
    <property type="evidence" value="ECO:0007669"/>
    <property type="project" value="InterPro"/>
</dbReference>
<sequence length="278" mass="29571">MLGLGEALDSVAPWLVLGVPVLALASLVLRSPVGAAASLVTLMTWACVFGPLWVSGSPRTTDVGSATLKVVTQNVSARNPDPVAAARSLAATGADIVAVEEVSARNETLMSPVLSARYRYRIRVGTVALWSRYSLSHTTPVDVGAGWHRGLRAHVAVPSGDLVVYVVHLPSIRLGDTAQRDRGLHILSRELVSDRAQRIVALGDFNTTNTDRNWKHFAPGYRDSQTTAGCGPGFTWPAALPVVRPDHVLIRGGYATASTVRRTQGADHRGVVATLTFA</sequence>
<feature type="domain" description="Endonuclease/exonuclease/phosphatase" evidence="2">
    <location>
        <begin position="72"/>
        <end position="262"/>
    </location>
</feature>
<dbReference type="KEGG" id="ntp:CRH09_26400"/>
<gene>
    <name evidence="3" type="ORF">CRH09_26400</name>
</gene>
<feature type="transmembrane region" description="Helical" evidence="1">
    <location>
        <begin position="12"/>
        <end position="29"/>
    </location>
</feature>